<dbReference type="GO" id="GO:0016020">
    <property type="term" value="C:membrane"/>
    <property type="evidence" value="ECO:0007669"/>
    <property type="project" value="InterPro"/>
</dbReference>
<protein>
    <submittedName>
        <fullName evidence="9">Uncharacterized protein</fullName>
    </submittedName>
</protein>
<keyword evidence="8" id="KW-0472">Membrane</keyword>
<proteinExistence type="inferred from homology"/>
<evidence type="ECO:0000256" key="1">
    <source>
        <dbReference type="ARBA" id="ARBA00004127"/>
    </source>
</evidence>
<evidence type="ECO:0000313" key="10">
    <source>
        <dbReference type="Proteomes" id="UP000583929"/>
    </source>
</evidence>
<dbReference type="GO" id="GO:0012505">
    <property type="term" value="C:endomembrane system"/>
    <property type="evidence" value="ECO:0007669"/>
    <property type="project" value="UniProtKB-SubCell"/>
</dbReference>
<dbReference type="EMBL" id="JAATIQ010000147">
    <property type="protein sequence ID" value="KAF4377167.1"/>
    <property type="molecule type" value="Genomic_DNA"/>
</dbReference>
<dbReference type="InterPro" id="IPR004316">
    <property type="entry name" value="SWEET_rpt"/>
</dbReference>
<evidence type="ECO:0000256" key="4">
    <source>
        <dbReference type="ARBA" id="ARBA00022597"/>
    </source>
</evidence>
<dbReference type="PANTHER" id="PTHR10791:SF120">
    <property type="entry name" value="BIDIRECTIONAL SUGAR TRANSPORTER SWEET17"/>
    <property type="match status" value="1"/>
</dbReference>
<keyword evidence="5" id="KW-0812">Transmembrane</keyword>
<evidence type="ECO:0000313" key="9">
    <source>
        <dbReference type="EMBL" id="KAF4377167.1"/>
    </source>
</evidence>
<dbReference type="Proteomes" id="UP000583929">
    <property type="component" value="Unassembled WGS sequence"/>
</dbReference>
<keyword evidence="7" id="KW-1133">Transmembrane helix</keyword>
<evidence type="ECO:0000256" key="6">
    <source>
        <dbReference type="ARBA" id="ARBA00022737"/>
    </source>
</evidence>
<name>A0A7J6G2V8_CANSA</name>
<keyword evidence="4" id="KW-0762">Sugar transport</keyword>
<evidence type="ECO:0000256" key="2">
    <source>
        <dbReference type="ARBA" id="ARBA00007809"/>
    </source>
</evidence>
<organism evidence="9 10">
    <name type="scientific">Cannabis sativa</name>
    <name type="common">Hemp</name>
    <name type="synonym">Marijuana</name>
    <dbReference type="NCBI Taxonomy" id="3483"/>
    <lineage>
        <taxon>Eukaryota</taxon>
        <taxon>Viridiplantae</taxon>
        <taxon>Streptophyta</taxon>
        <taxon>Embryophyta</taxon>
        <taxon>Tracheophyta</taxon>
        <taxon>Spermatophyta</taxon>
        <taxon>Magnoliopsida</taxon>
        <taxon>eudicotyledons</taxon>
        <taxon>Gunneridae</taxon>
        <taxon>Pentapetalae</taxon>
        <taxon>rosids</taxon>
        <taxon>fabids</taxon>
        <taxon>Rosales</taxon>
        <taxon>Cannabaceae</taxon>
        <taxon>Cannabis</taxon>
    </lineage>
</organism>
<sequence length="121" mass="14133">MYVHDIWRIVRNSSTEEFESIPYICTLLNSLLWTHYGLTKPREVLLATVFLFLLYAHPKMRSEVDARTNVIGVLGVRHQSRFYSLRCSSKIITQESIISDVLVESFNIVHYIISQFIILNL</sequence>
<keyword evidence="6" id="KW-0677">Repeat</keyword>
<dbReference type="Gene3D" id="1.20.1280.290">
    <property type="match status" value="1"/>
</dbReference>
<keyword evidence="3" id="KW-0813">Transport</keyword>
<accession>A0A7J6G2V8</accession>
<dbReference type="AlphaFoldDB" id="A0A7J6G2V8"/>
<evidence type="ECO:0000256" key="7">
    <source>
        <dbReference type="ARBA" id="ARBA00022989"/>
    </source>
</evidence>
<evidence type="ECO:0000256" key="8">
    <source>
        <dbReference type="ARBA" id="ARBA00023136"/>
    </source>
</evidence>
<comment type="similarity">
    <text evidence="2">Belongs to the SWEET sugar transporter family.</text>
</comment>
<dbReference type="InterPro" id="IPR047664">
    <property type="entry name" value="SWEET"/>
</dbReference>
<comment type="caution">
    <text evidence="9">The sequence shown here is derived from an EMBL/GenBank/DDBJ whole genome shotgun (WGS) entry which is preliminary data.</text>
</comment>
<keyword evidence="10" id="KW-1185">Reference proteome</keyword>
<dbReference type="Pfam" id="PF03083">
    <property type="entry name" value="MtN3_slv"/>
    <property type="match status" value="1"/>
</dbReference>
<evidence type="ECO:0000256" key="5">
    <source>
        <dbReference type="ARBA" id="ARBA00022692"/>
    </source>
</evidence>
<comment type="subcellular location">
    <subcellularLocation>
        <location evidence="1">Endomembrane system</location>
        <topology evidence="1">Multi-pass membrane protein</topology>
    </subcellularLocation>
</comment>
<dbReference type="PANTHER" id="PTHR10791">
    <property type="entry name" value="RAG1-ACTIVATING PROTEIN 1"/>
    <property type="match status" value="1"/>
</dbReference>
<evidence type="ECO:0000256" key="3">
    <source>
        <dbReference type="ARBA" id="ARBA00022448"/>
    </source>
</evidence>
<dbReference type="GO" id="GO:0051119">
    <property type="term" value="F:sugar transmembrane transporter activity"/>
    <property type="evidence" value="ECO:0007669"/>
    <property type="project" value="InterPro"/>
</dbReference>
<gene>
    <name evidence="9" type="ORF">G4B88_009159</name>
</gene>
<reference evidence="9 10" key="1">
    <citation type="journal article" date="2020" name="bioRxiv">
        <title>Sequence and annotation of 42 cannabis genomes reveals extensive copy number variation in cannabinoid synthesis and pathogen resistance genes.</title>
        <authorList>
            <person name="Mckernan K.J."/>
            <person name="Helbert Y."/>
            <person name="Kane L.T."/>
            <person name="Ebling H."/>
            <person name="Zhang L."/>
            <person name="Liu B."/>
            <person name="Eaton Z."/>
            <person name="Mclaughlin S."/>
            <person name="Kingan S."/>
            <person name="Baybayan P."/>
            <person name="Concepcion G."/>
            <person name="Jordan M."/>
            <person name="Riva A."/>
            <person name="Barbazuk W."/>
            <person name="Harkins T."/>
        </authorList>
    </citation>
    <scope>NUCLEOTIDE SEQUENCE [LARGE SCALE GENOMIC DNA]</scope>
    <source>
        <strain evidence="10">cv. Jamaican Lion 4</strain>
        <tissue evidence="9">Leaf</tissue>
    </source>
</reference>